<evidence type="ECO:0000256" key="1">
    <source>
        <dbReference type="ARBA" id="ARBA00009865"/>
    </source>
</evidence>
<dbReference type="PANTHER" id="PTHR43772">
    <property type="entry name" value="ENDO-1,4-BETA-XYLANASE"/>
    <property type="match status" value="1"/>
</dbReference>
<organism evidence="9 10">
    <name type="scientific">Pedobacter frigoris</name>
    <dbReference type="NCBI Taxonomy" id="2571272"/>
    <lineage>
        <taxon>Bacteria</taxon>
        <taxon>Pseudomonadati</taxon>
        <taxon>Bacteroidota</taxon>
        <taxon>Sphingobacteriia</taxon>
        <taxon>Sphingobacteriales</taxon>
        <taxon>Sphingobacteriaceae</taxon>
        <taxon>Pedobacter</taxon>
    </lineage>
</organism>
<dbReference type="InterPro" id="IPR052176">
    <property type="entry name" value="Glycosyl_Hydrlase_43_Enz"/>
</dbReference>
<evidence type="ECO:0000256" key="2">
    <source>
        <dbReference type="ARBA" id="ARBA00022651"/>
    </source>
</evidence>
<dbReference type="GO" id="GO:0004553">
    <property type="term" value="F:hydrolase activity, hydrolyzing O-glycosyl compounds"/>
    <property type="evidence" value="ECO:0007669"/>
    <property type="project" value="InterPro"/>
</dbReference>
<keyword evidence="2" id="KW-0858">Xylan degradation</keyword>
<evidence type="ECO:0000313" key="10">
    <source>
        <dbReference type="Proteomes" id="UP000307244"/>
    </source>
</evidence>
<evidence type="ECO:0000256" key="6">
    <source>
        <dbReference type="PIRSR" id="PIRSR606710-1"/>
    </source>
</evidence>
<dbReference type="InterPro" id="IPR023296">
    <property type="entry name" value="Glyco_hydro_beta-prop_sf"/>
</dbReference>
<dbReference type="RefSeq" id="WP_136834525.1">
    <property type="nucleotide sequence ID" value="NZ_SWBQ01000001.1"/>
</dbReference>
<dbReference type="GO" id="GO:0045493">
    <property type="term" value="P:xylan catabolic process"/>
    <property type="evidence" value="ECO:0007669"/>
    <property type="project" value="UniProtKB-KW"/>
</dbReference>
<dbReference type="AlphaFoldDB" id="A0A4U1CML6"/>
<keyword evidence="5 8" id="KW-0326">Glycosidase</keyword>
<dbReference type="CDD" id="cd08991">
    <property type="entry name" value="GH43_HoAraf43-like"/>
    <property type="match status" value="1"/>
</dbReference>
<evidence type="ECO:0000256" key="3">
    <source>
        <dbReference type="ARBA" id="ARBA00022801"/>
    </source>
</evidence>
<dbReference type="Proteomes" id="UP000307244">
    <property type="component" value="Unassembled WGS sequence"/>
</dbReference>
<keyword evidence="10" id="KW-1185">Reference proteome</keyword>
<name>A0A4U1CML6_9SPHI</name>
<keyword evidence="3 8" id="KW-0378">Hydrolase</keyword>
<comment type="similarity">
    <text evidence="1 8">Belongs to the glycosyl hydrolase 43 family.</text>
</comment>
<dbReference type="OrthoDB" id="3308423at2"/>
<evidence type="ECO:0000313" key="9">
    <source>
        <dbReference type="EMBL" id="TKC09111.1"/>
    </source>
</evidence>
<feature type="active site" description="Proton donor" evidence="6">
    <location>
        <position position="203"/>
    </location>
</feature>
<dbReference type="InterPro" id="IPR006710">
    <property type="entry name" value="Glyco_hydro_43"/>
</dbReference>
<dbReference type="Pfam" id="PF04616">
    <property type="entry name" value="Glyco_hydro_43"/>
    <property type="match status" value="1"/>
</dbReference>
<dbReference type="PANTHER" id="PTHR43772:SF2">
    <property type="entry name" value="PUTATIVE (AFU_ORTHOLOGUE AFUA_2G04480)-RELATED"/>
    <property type="match status" value="1"/>
</dbReference>
<feature type="site" description="Important for catalytic activity, responsible for pKa modulation of the active site Glu and correct orientation of both the proton donor and substrate" evidence="7">
    <location>
        <position position="140"/>
    </location>
</feature>
<evidence type="ECO:0000256" key="5">
    <source>
        <dbReference type="ARBA" id="ARBA00023295"/>
    </source>
</evidence>
<evidence type="ECO:0000256" key="4">
    <source>
        <dbReference type="ARBA" id="ARBA00023277"/>
    </source>
</evidence>
<evidence type="ECO:0000256" key="8">
    <source>
        <dbReference type="RuleBase" id="RU361187"/>
    </source>
</evidence>
<dbReference type="EMBL" id="SWBQ01000001">
    <property type="protein sequence ID" value="TKC09111.1"/>
    <property type="molecule type" value="Genomic_DNA"/>
</dbReference>
<dbReference type="Gene3D" id="2.115.10.20">
    <property type="entry name" value="Glycosyl hydrolase domain, family 43"/>
    <property type="match status" value="1"/>
</dbReference>
<sequence length="322" mass="36317">MFRNNILRQVWIIVIPVIFLAASSLKPSDEILLADPTIFLDKGIYYLYGTGGENGFMVYQSTDLKKWTGPVGHNKGYALSKGESYGTKGFWAPQVFKHKGTYYISYTANEQIAVATSNSPLGPFKQKVLKPLSRTGNQIDPFIYFDTDGTPYLYHVKLQQGNRIFVVKMKKDLSDITTERAIECISGIEKWENTENTGWPVTEGPTVIKRNKLYYLIYSANDFRSKDYAVGYATSNSPMGPWKKHSGSPFISRSNIGLNGTGHGDLFKDKSGNYQYVMHVHHSNNKVSPRITALVKVDFSRRSELDDELVADPSTFKLFSKD</sequence>
<keyword evidence="2" id="KW-0624">Polysaccharide degradation</keyword>
<comment type="caution">
    <text evidence="9">The sequence shown here is derived from an EMBL/GenBank/DDBJ whole genome shotgun (WGS) entry which is preliminary data.</text>
</comment>
<proteinExistence type="inferred from homology"/>
<reference evidence="9 10" key="1">
    <citation type="submission" date="2019-04" db="EMBL/GenBank/DDBJ databases">
        <title>Pedobacter sp. RP-3-15 sp. nov., isolated from Arctic soil.</title>
        <authorList>
            <person name="Dahal R.H."/>
            <person name="Kim D.-U."/>
        </authorList>
    </citation>
    <scope>NUCLEOTIDE SEQUENCE [LARGE SCALE GENOMIC DNA]</scope>
    <source>
        <strain evidence="9 10">RP-3-15</strain>
    </source>
</reference>
<feature type="active site" description="Proton acceptor" evidence="6">
    <location>
        <position position="35"/>
    </location>
</feature>
<keyword evidence="4" id="KW-0119">Carbohydrate metabolism</keyword>
<evidence type="ECO:0000256" key="7">
    <source>
        <dbReference type="PIRSR" id="PIRSR606710-2"/>
    </source>
</evidence>
<dbReference type="SUPFAM" id="SSF75005">
    <property type="entry name" value="Arabinanase/levansucrase/invertase"/>
    <property type="match status" value="1"/>
</dbReference>
<protein>
    <submittedName>
        <fullName evidence="9">Beta-xylosidase</fullName>
    </submittedName>
</protein>
<gene>
    <name evidence="9" type="ORF">FA047_03175</name>
</gene>
<accession>A0A4U1CML6</accession>